<dbReference type="PANTHER" id="PTHR21292:SF4">
    <property type="entry name" value="TUMOR NECROSIS FACTOR ALPHA-INDUCED PROTEIN 2"/>
    <property type="match status" value="1"/>
</dbReference>
<evidence type="ECO:0000313" key="2">
    <source>
        <dbReference type="EMBL" id="KAK9409413.1"/>
    </source>
</evidence>
<dbReference type="PANTHER" id="PTHR21292">
    <property type="entry name" value="EXOCYST COMPLEX COMPONENT SEC6-RELATED"/>
    <property type="match status" value="1"/>
</dbReference>
<dbReference type="GO" id="GO:0000145">
    <property type="term" value="C:exocyst"/>
    <property type="evidence" value="ECO:0007669"/>
    <property type="project" value="InterPro"/>
</dbReference>
<organism evidence="2 3">
    <name type="scientific">Crotalus adamanteus</name>
    <name type="common">Eastern diamondback rattlesnake</name>
    <dbReference type="NCBI Taxonomy" id="8729"/>
    <lineage>
        <taxon>Eukaryota</taxon>
        <taxon>Metazoa</taxon>
        <taxon>Chordata</taxon>
        <taxon>Craniata</taxon>
        <taxon>Vertebrata</taxon>
        <taxon>Euteleostomi</taxon>
        <taxon>Lepidosauria</taxon>
        <taxon>Squamata</taxon>
        <taxon>Bifurcata</taxon>
        <taxon>Unidentata</taxon>
        <taxon>Episquamata</taxon>
        <taxon>Toxicofera</taxon>
        <taxon>Serpentes</taxon>
        <taxon>Colubroidea</taxon>
        <taxon>Viperidae</taxon>
        <taxon>Crotalinae</taxon>
        <taxon>Crotalus</taxon>
    </lineage>
</organism>
<dbReference type="GO" id="GO:0051601">
    <property type="term" value="P:exocyst localization"/>
    <property type="evidence" value="ECO:0007669"/>
    <property type="project" value="TreeGrafter"/>
</dbReference>
<dbReference type="GO" id="GO:0006887">
    <property type="term" value="P:exocytosis"/>
    <property type="evidence" value="ECO:0007669"/>
    <property type="project" value="InterPro"/>
</dbReference>
<evidence type="ECO:0000256" key="1">
    <source>
        <dbReference type="ARBA" id="ARBA00009447"/>
    </source>
</evidence>
<evidence type="ECO:0000313" key="3">
    <source>
        <dbReference type="Proteomes" id="UP001474421"/>
    </source>
</evidence>
<dbReference type="Pfam" id="PF06046">
    <property type="entry name" value="Sec6"/>
    <property type="match status" value="1"/>
</dbReference>
<gene>
    <name evidence="2" type="ORF">NXF25_000588</name>
</gene>
<sequence>MKAPPLVDNKDLSTIANNFLHMGKTMKDDMITVVQHIKHHYPEHFQVCNTYAKFYHHYFSSQMEMFAEFELSKEDIYLLLSWVQNLYPKDIKNHSVLVKELDEASLGNLLPLGQIKRLEQTYLIHEVDSVRCWLDKSLEIEVKKWMQGTAPEILDDYFHSELSIDAIKAVYGAQKRAEDISPGLGHQISALLLTELLTFLQSYKKKLEIFIKENKHNRYFEAIIIANINNFENFRTYTVKNTDSAESVVKTKIFSLLDDLQNTGFSVFLQPLFQELQPLFKKFNEKKWASCSGIMDEIISVMEPRICLFKKLKKPHRQVIMERIHLYLVQKYIQRLMWKNTTLKSPEKQNQLSDLIQSHASILYTFCTENGSNATWLEPALPSLAEIIRLQDPDAIKIEVSALASRYPDIKKKHLCAILNIKPLSSAEFKNIMSVLKIRGDAILP</sequence>
<comment type="similarity">
    <text evidence="1">Belongs to the SEC6 family.</text>
</comment>
<dbReference type="Proteomes" id="UP001474421">
    <property type="component" value="Unassembled WGS sequence"/>
</dbReference>
<protein>
    <submittedName>
        <fullName evidence="2">Tumor necrosis factor alpha-induced protein 2</fullName>
    </submittedName>
</protein>
<comment type="caution">
    <text evidence="2">The sequence shown here is derived from an EMBL/GenBank/DDBJ whole genome shotgun (WGS) entry which is preliminary data.</text>
</comment>
<accession>A0AAW1C6V7</accession>
<dbReference type="InterPro" id="IPR010326">
    <property type="entry name" value="EXOC3/Sec6"/>
</dbReference>
<keyword evidence="3" id="KW-1185">Reference proteome</keyword>
<dbReference type="AlphaFoldDB" id="A0AAW1C6V7"/>
<name>A0AAW1C6V7_CROAD</name>
<dbReference type="InterPro" id="IPR042532">
    <property type="entry name" value="EXOC3/Sec6_C"/>
</dbReference>
<dbReference type="EMBL" id="JAOTOJ010000001">
    <property type="protein sequence ID" value="KAK9409413.1"/>
    <property type="molecule type" value="Genomic_DNA"/>
</dbReference>
<reference evidence="2 3" key="1">
    <citation type="journal article" date="2024" name="Proc. Natl. Acad. Sci. U.S.A.">
        <title>The genetic regulatory architecture and epigenomic basis for age-related changes in rattlesnake venom.</title>
        <authorList>
            <person name="Hogan M.P."/>
            <person name="Holding M.L."/>
            <person name="Nystrom G.S."/>
            <person name="Colston T.J."/>
            <person name="Bartlett D.A."/>
            <person name="Mason A.J."/>
            <person name="Ellsworth S.A."/>
            <person name="Rautsaw R.M."/>
            <person name="Lawrence K.C."/>
            <person name="Strickland J.L."/>
            <person name="He B."/>
            <person name="Fraser P."/>
            <person name="Margres M.J."/>
            <person name="Gilbert D.M."/>
            <person name="Gibbs H.L."/>
            <person name="Parkinson C.L."/>
            <person name="Rokyta D.R."/>
        </authorList>
    </citation>
    <scope>NUCLEOTIDE SEQUENCE [LARGE SCALE GENOMIC DNA]</scope>
    <source>
        <strain evidence="2">DRR0105</strain>
    </source>
</reference>
<dbReference type="GO" id="GO:0000149">
    <property type="term" value="F:SNARE binding"/>
    <property type="evidence" value="ECO:0007669"/>
    <property type="project" value="TreeGrafter"/>
</dbReference>
<dbReference type="Gene3D" id="1.10.357.70">
    <property type="entry name" value="Exocyst complex component Sec6, C-terminal domain"/>
    <property type="match status" value="1"/>
</dbReference>
<proteinExistence type="inferred from homology"/>